<feature type="non-terminal residue" evidence="2">
    <location>
        <position position="1"/>
    </location>
</feature>
<feature type="compositionally biased region" description="Polar residues" evidence="1">
    <location>
        <begin position="38"/>
        <end position="48"/>
    </location>
</feature>
<feature type="region of interest" description="Disordered" evidence="1">
    <location>
        <begin position="1"/>
        <end position="70"/>
    </location>
</feature>
<accession>A0A0B6YLX2</accession>
<organism evidence="2">
    <name type="scientific">Arion vulgaris</name>
    <dbReference type="NCBI Taxonomy" id="1028688"/>
    <lineage>
        <taxon>Eukaryota</taxon>
        <taxon>Metazoa</taxon>
        <taxon>Spiralia</taxon>
        <taxon>Lophotrochozoa</taxon>
        <taxon>Mollusca</taxon>
        <taxon>Gastropoda</taxon>
        <taxon>Heterobranchia</taxon>
        <taxon>Euthyneura</taxon>
        <taxon>Panpulmonata</taxon>
        <taxon>Eupulmonata</taxon>
        <taxon>Stylommatophora</taxon>
        <taxon>Helicina</taxon>
        <taxon>Arionoidea</taxon>
        <taxon>Arionidae</taxon>
        <taxon>Arion</taxon>
    </lineage>
</organism>
<gene>
    <name evidence="2" type="primary">ORF29498</name>
</gene>
<evidence type="ECO:0000313" key="2">
    <source>
        <dbReference type="EMBL" id="CEK57187.1"/>
    </source>
</evidence>
<dbReference type="AlphaFoldDB" id="A0A0B6YLX2"/>
<evidence type="ECO:0000256" key="1">
    <source>
        <dbReference type="SAM" id="MobiDB-lite"/>
    </source>
</evidence>
<protein>
    <submittedName>
        <fullName evidence="2">Uncharacterized protein</fullName>
    </submittedName>
</protein>
<proteinExistence type="predicted"/>
<dbReference type="EMBL" id="HACG01010322">
    <property type="protein sequence ID" value="CEK57187.1"/>
    <property type="molecule type" value="Transcribed_RNA"/>
</dbReference>
<feature type="compositionally biased region" description="Acidic residues" evidence="1">
    <location>
        <begin position="54"/>
        <end position="63"/>
    </location>
</feature>
<sequence>RTTPLAITNQQPERSDLSDQVAKSVLKRSREKEKKKVNSSALTHFDATSGSNEESSEVEGESSEVDRSAPELNKDINFLFGDGAEEDLITEFYNPSEINGPDQYDWKLQNLPFEGFQPRHELTPMTGSHPLMMDESDLTLISVMDSFMTMQDPIDHAFEPTLVVKSVLENEPLDFSSAIADMIKGLAERG</sequence>
<feature type="non-terminal residue" evidence="2">
    <location>
        <position position="190"/>
    </location>
</feature>
<name>A0A0B6YLX2_9EUPU</name>
<reference evidence="2" key="1">
    <citation type="submission" date="2014-12" db="EMBL/GenBank/DDBJ databases">
        <title>Insight into the proteome of Arion vulgaris.</title>
        <authorList>
            <person name="Aradska J."/>
            <person name="Bulat T."/>
            <person name="Smidak R."/>
            <person name="Sarate P."/>
            <person name="Gangsoo J."/>
            <person name="Sialana F."/>
            <person name="Bilban M."/>
            <person name="Lubec G."/>
        </authorList>
    </citation>
    <scope>NUCLEOTIDE SEQUENCE</scope>
    <source>
        <tissue evidence="2">Skin</tissue>
    </source>
</reference>
<feature type="compositionally biased region" description="Polar residues" evidence="1">
    <location>
        <begin position="1"/>
        <end position="12"/>
    </location>
</feature>